<dbReference type="Gene3D" id="3.60.21.10">
    <property type="match status" value="1"/>
</dbReference>
<comment type="caution">
    <text evidence="3">The sequence shown here is derived from an EMBL/GenBank/DDBJ whole genome shotgun (WGS) entry which is preliminary data.</text>
</comment>
<evidence type="ECO:0000313" key="4">
    <source>
        <dbReference type="Proteomes" id="UP001596106"/>
    </source>
</evidence>
<evidence type="ECO:0000256" key="1">
    <source>
        <dbReference type="SAM" id="SignalP"/>
    </source>
</evidence>
<feature type="chain" id="PRO_5045771034" evidence="1">
    <location>
        <begin position="22"/>
        <end position="302"/>
    </location>
</feature>
<dbReference type="InterPro" id="IPR004843">
    <property type="entry name" value="Calcineurin-like_PHP"/>
</dbReference>
<dbReference type="SUPFAM" id="SSF56300">
    <property type="entry name" value="Metallo-dependent phosphatases"/>
    <property type="match status" value="1"/>
</dbReference>
<protein>
    <submittedName>
        <fullName evidence="3">Metallophosphoesterase</fullName>
    </submittedName>
</protein>
<keyword evidence="4" id="KW-1185">Reference proteome</keyword>
<organism evidence="3 4">
    <name type="scientific">Larkinella bovis</name>
    <dbReference type="NCBI Taxonomy" id="683041"/>
    <lineage>
        <taxon>Bacteria</taxon>
        <taxon>Pseudomonadati</taxon>
        <taxon>Bacteroidota</taxon>
        <taxon>Cytophagia</taxon>
        <taxon>Cytophagales</taxon>
        <taxon>Spirosomataceae</taxon>
        <taxon>Larkinella</taxon>
    </lineage>
</organism>
<dbReference type="Proteomes" id="UP001596106">
    <property type="component" value="Unassembled WGS sequence"/>
</dbReference>
<name>A0ABW0IDJ8_9BACT</name>
<dbReference type="PANTHER" id="PTHR16509:SF1">
    <property type="entry name" value="MANGANESE-DEPENDENT ADP-RIBOSE_CDP-ALCOHOL DIPHOSPHATASE"/>
    <property type="match status" value="1"/>
</dbReference>
<dbReference type="InterPro" id="IPR029052">
    <property type="entry name" value="Metallo-depent_PP-like"/>
</dbReference>
<proteinExistence type="predicted"/>
<feature type="domain" description="Calcineurin-like phosphoesterase" evidence="2">
    <location>
        <begin position="32"/>
        <end position="251"/>
    </location>
</feature>
<evidence type="ECO:0000313" key="3">
    <source>
        <dbReference type="EMBL" id="MFC5411354.1"/>
    </source>
</evidence>
<sequence>MSSKPFLCFFFVSLFFSPSRAFSQAGSEPLFTFGVMTDVQYCDCDPAGTRHYRSSLRKLNEAVQTFNEQKVAFVTHLGDFIDHDFRSFDTLTVLVRQLNSPLYQVLGNHDFSVGPDELAKVPATLGMKNRYYSFFRQGWRFIVLDSNDLSTYGNAKGSKNEQASVAYLATLKAQNAPNAQPWNGGLSEKQLQWLKKELASAVRKKEQVIVLSHHPLMPENDRHNIWNDREVRTLLESYPNVFAYFNGHVHQKSHSTHHGIHYVTFKGIVEQEENGFAIVEVYSDRLKINGYATETSRVLQKL</sequence>
<accession>A0ABW0IDJ8</accession>
<gene>
    <name evidence="3" type="ORF">ACFPMF_18675</name>
</gene>
<reference evidence="4" key="1">
    <citation type="journal article" date="2019" name="Int. J. Syst. Evol. Microbiol.">
        <title>The Global Catalogue of Microorganisms (GCM) 10K type strain sequencing project: providing services to taxonomists for standard genome sequencing and annotation.</title>
        <authorList>
            <consortium name="The Broad Institute Genomics Platform"/>
            <consortium name="The Broad Institute Genome Sequencing Center for Infectious Disease"/>
            <person name="Wu L."/>
            <person name="Ma J."/>
        </authorList>
    </citation>
    <scope>NUCLEOTIDE SEQUENCE [LARGE SCALE GENOMIC DNA]</scope>
    <source>
        <strain evidence="4">CCUG 55250</strain>
    </source>
</reference>
<evidence type="ECO:0000259" key="2">
    <source>
        <dbReference type="Pfam" id="PF00149"/>
    </source>
</evidence>
<dbReference type="RefSeq" id="WP_379848172.1">
    <property type="nucleotide sequence ID" value="NZ_JBHSMA010000006.1"/>
</dbReference>
<feature type="signal peptide" evidence="1">
    <location>
        <begin position="1"/>
        <end position="21"/>
    </location>
</feature>
<keyword evidence="1" id="KW-0732">Signal</keyword>
<dbReference type="EMBL" id="JBHSMA010000006">
    <property type="protein sequence ID" value="MFC5411354.1"/>
    <property type="molecule type" value="Genomic_DNA"/>
</dbReference>
<dbReference type="PANTHER" id="PTHR16509">
    <property type="match status" value="1"/>
</dbReference>
<dbReference type="Pfam" id="PF00149">
    <property type="entry name" value="Metallophos"/>
    <property type="match status" value="1"/>
</dbReference>